<sequence>MVRAGTGHVGPALGPTLGAIAPRGTRSLDAAVARLRTEGHDIEDEDVAHLPPPEDRHVDFLGRHPFTIRAGGPGQGLRPFRDPEAVEDDEDRRRHTLPAGPPQRPLMVAPAWAG</sequence>
<feature type="region of interest" description="Disordered" evidence="1">
    <location>
        <begin position="64"/>
        <end position="114"/>
    </location>
</feature>
<evidence type="ECO:0000313" key="2">
    <source>
        <dbReference type="EMBL" id="MFC5811600.1"/>
    </source>
</evidence>
<organism evidence="2 3">
    <name type="scientific">Streptomyces heilongjiangensis</name>
    <dbReference type="NCBI Taxonomy" id="945052"/>
    <lineage>
        <taxon>Bacteria</taxon>
        <taxon>Bacillati</taxon>
        <taxon>Actinomycetota</taxon>
        <taxon>Actinomycetes</taxon>
        <taxon>Kitasatosporales</taxon>
        <taxon>Streptomycetaceae</taxon>
        <taxon>Streptomyces</taxon>
    </lineage>
</organism>
<evidence type="ECO:0000313" key="3">
    <source>
        <dbReference type="Proteomes" id="UP001596112"/>
    </source>
</evidence>
<reference evidence="3" key="1">
    <citation type="journal article" date="2019" name="Int. J. Syst. Evol. Microbiol.">
        <title>The Global Catalogue of Microorganisms (GCM) 10K type strain sequencing project: providing services to taxonomists for standard genome sequencing and annotation.</title>
        <authorList>
            <consortium name="The Broad Institute Genomics Platform"/>
            <consortium name="The Broad Institute Genome Sequencing Center for Infectious Disease"/>
            <person name="Wu L."/>
            <person name="Ma J."/>
        </authorList>
    </citation>
    <scope>NUCLEOTIDE SEQUENCE [LARGE SCALE GENOMIC DNA]</scope>
    <source>
        <strain evidence="3">JCM 9918</strain>
    </source>
</reference>
<dbReference type="Proteomes" id="UP001596112">
    <property type="component" value="Unassembled WGS sequence"/>
</dbReference>
<accession>A0ABW1BGS2</accession>
<proteinExistence type="predicted"/>
<dbReference type="EMBL" id="JBHSNZ010000025">
    <property type="protein sequence ID" value="MFC5811600.1"/>
    <property type="molecule type" value="Genomic_DNA"/>
</dbReference>
<evidence type="ECO:0000256" key="1">
    <source>
        <dbReference type="SAM" id="MobiDB-lite"/>
    </source>
</evidence>
<name>A0ABW1BGS2_9ACTN</name>
<comment type="caution">
    <text evidence="2">The sequence shown here is derived from an EMBL/GenBank/DDBJ whole genome shotgun (WGS) entry which is preliminary data.</text>
</comment>
<gene>
    <name evidence="2" type="ORF">ACFQGO_29550</name>
</gene>
<keyword evidence="3" id="KW-1185">Reference proteome</keyword>
<protein>
    <submittedName>
        <fullName evidence="2">Uncharacterized protein</fullName>
    </submittedName>
</protein>
<feature type="region of interest" description="Disordered" evidence="1">
    <location>
        <begin position="1"/>
        <end position="21"/>
    </location>
</feature>
<dbReference type="RefSeq" id="WP_272173277.1">
    <property type="nucleotide sequence ID" value="NZ_JAQOSL010000092.1"/>
</dbReference>